<feature type="transmembrane region" description="Helical" evidence="1">
    <location>
        <begin position="139"/>
        <end position="157"/>
    </location>
</feature>
<reference evidence="2 3" key="1">
    <citation type="submission" date="2019-08" db="EMBL/GenBank/DDBJ databases">
        <title>Selenomonas sp. mPRGC5 and Selenomonas sp. mPRGC8 isolated from ruminal fluid of dairy goat (Capra hircus).</title>
        <authorList>
            <person name="Poothong S."/>
            <person name="Nuengjamnong C."/>
            <person name="Tanasupawat S."/>
        </authorList>
    </citation>
    <scope>NUCLEOTIDE SEQUENCE [LARGE SCALE GENOMIC DNA]</scope>
    <source>
        <strain evidence="3">mPRGC5</strain>
    </source>
</reference>
<dbReference type="AlphaFoldDB" id="A0A5D6WDH4"/>
<feature type="transmembrane region" description="Helical" evidence="1">
    <location>
        <begin position="69"/>
        <end position="96"/>
    </location>
</feature>
<feature type="transmembrane region" description="Helical" evidence="1">
    <location>
        <begin position="7"/>
        <end position="24"/>
    </location>
</feature>
<dbReference type="RefSeq" id="WP_149170217.1">
    <property type="nucleotide sequence ID" value="NZ_VTOY01000001.1"/>
</dbReference>
<keyword evidence="3" id="KW-1185">Reference proteome</keyword>
<feature type="transmembrane region" description="Helical" evidence="1">
    <location>
        <begin position="30"/>
        <end position="48"/>
    </location>
</feature>
<feature type="transmembrane region" description="Helical" evidence="1">
    <location>
        <begin position="102"/>
        <end position="119"/>
    </location>
</feature>
<evidence type="ECO:0000313" key="3">
    <source>
        <dbReference type="Proteomes" id="UP000323646"/>
    </source>
</evidence>
<keyword evidence="1" id="KW-0472">Membrane</keyword>
<evidence type="ECO:0000313" key="2">
    <source>
        <dbReference type="EMBL" id="TYZ24584.1"/>
    </source>
</evidence>
<dbReference type="EMBL" id="VTOY01000001">
    <property type="protein sequence ID" value="TYZ24584.1"/>
    <property type="molecule type" value="Genomic_DNA"/>
</dbReference>
<gene>
    <name evidence="2" type="ORF">FZ040_00610</name>
</gene>
<accession>A0A5D6WDH4</accession>
<name>A0A5D6WDH4_9FIRM</name>
<dbReference type="OrthoDB" id="1665729at2"/>
<organism evidence="2 3">
    <name type="scientific">Selenomonas ruminis</name>
    <dbReference type="NCBI Taxonomy" id="2593411"/>
    <lineage>
        <taxon>Bacteria</taxon>
        <taxon>Bacillati</taxon>
        <taxon>Bacillota</taxon>
        <taxon>Negativicutes</taxon>
        <taxon>Selenomonadales</taxon>
        <taxon>Selenomonadaceae</taxon>
        <taxon>Selenomonas</taxon>
    </lineage>
</organism>
<proteinExistence type="predicted"/>
<dbReference type="Proteomes" id="UP000323646">
    <property type="component" value="Unassembled WGS sequence"/>
</dbReference>
<keyword evidence="1" id="KW-0812">Transmembrane</keyword>
<sequence>MGNKKRFFLDVVLFVMITTIFKRHVISADYHVWGGLVFVGLTFWHIWLNRQWLHRLAGKQKKALDWLNIVLLFVWAALLVTGILAAKQLGIALHVLKPYHKFLGALSLLLVAAHIGFHWQYLKQNILQVAGVFRRVPKGIATVALAGMLCLGGYGFVDSGFAKWISAPFTVSARPANPAGRRQHTPQPFDWTRLGKAMAELAGMLYLGAYVTKKIR</sequence>
<comment type="caution">
    <text evidence="2">The sequence shown here is derived from an EMBL/GenBank/DDBJ whole genome shotgun (WGS) entry which is preliminary data.</text>
</comment>
<protein>
    <submittedName>
        <fullName evidence="2">DUF4405 domain-containing protein</fullName>
    </submittedName>
</protein>
<evidence type="ECO:0000256" key="1">
    <source>
        <dbReference type="SAM" id="Phobius"/>
    </source>
</evidence>
<keyword evidence="1" id="KW-1133">Transmembrane helix</keyword>